<evidence type="ECO:0000313" key="1">
    <source>
        <dbReference type="EMBL" id="KAG8006189.1"/>
    </source>
</evidence>
<name>A0ACB7EW02_NIBAL</name>
<sequence>MIPMQALHSVHSSLSKAAAMRYAMPRGCTESYNKQEHIRKNASSSKREEFGMWLCAEGAAPKSQRLIRVHCVGKKQISTLRILRQPLRSAELTFDFFRTAKTTTD</sequence>
<dbReference type="EMBL" id="CM024809">
    <property type="protein sequence ID" value="KAG8006189.1"/>
    <property type="molecule type" value="Genomic_DNA"/>
</dbReference>
<organism evidence="1 2">
    <name type="scientific">Nibea albiflora</name>
    <name type="common">Yellow drum</name>
    <name type="synonym">Corvina albiflora</name>
    <dbReference type="NCBI Taxonomy" id="240163"/>
    <lineage>
        <taxon>Eukaryota</taxon>
        <taxon>Metazoa</taxon>
        <taxon>Chordata</taxon>
        <taxon>Craniata</taxon>
        <taxon>Vertebrata</taxon>
        <taxon>Euteleostomi</taxon>
        <taxon>Actinopterygii</taxon>
        <taxon>Neopterygii</taxon>
        <taxon>Teleostei</taxon>
        <taxon>Neoteleostei</taxon>
        <taxon>Acanthomorphata</taxon>
        <taxon>Eupercaria</taxon>
        <taxon>Sciaenidae</taxon>
        <taxon>Nibea</taxon>
    </lineage>
</organism>
<comment type="caution">
    <text evidence="1">The sequence shown here is derived from an EMBL/GenBank/DDBJ whole genome shotgun (WGS) entry which is preliminary data.</text>
</comment>
<proteinExistence type="predicted"/>
<protein>
    <submittedName>
        <fullName evidence="1">Uncharacterized protein</fullName>
    </submittedName>
</protein>
<dbReference type="Proteomes" id="UP000805704">
    <property type="component" value="Chromosome 21"/>
</dbReference>
<gene>
    <name evidence="1" type="ORF">GBF38_005381</name>
</gene>
<reference evidence="1" key="1">
    <citation type="submission" date="2020-04" db="EMBL/GenBank/DDBJ databases">
        <title>A chromosome-scale assembly and high-density genetic map of the yellow drum (Nibea albiflora) genome.</title>
        <authorList>
            <person name="Xu D."/>
            <person name="Zhang W."/>
            <person name="Chen R."/>
            <person name="Tan P."/>
            <person name="Wang L."/>
            <person name="Song H."/>
            <person name="Tian L."/>
            <person name="Zhu Q."/>
            <person name="Wang B."/>
        </authorList>
    </citation>
    <scope>NUCLEOTIDE SEQUENCE</scope>
    <source>
        <strain evidence="1">ZJHYS-2018</strain>
    </source>
</reference>
<keyword evidence="2" id="KW-1185">Reference proteome</keyword>
<accession>A0ACB7EW02</accession>
<evidence type="ECO:0000313" key="2">
    <source>
        <dbReference type="Proteomes" id="UP000805704"/>
    </source>
</evidence>